<accession>A0ACC1I6U3</accession>
<reference evidence="1" key="1">
    <citation type="submission" date="2022-07" db="EMBL/GenBank/DDBJ databases">
        <title>Phylogenomic reconstructions and comparative analyses of Kickxellomycotina fungi.</title>
        <authorList>
            <person name="Reynolds N.K."/>
            <person name="Stajich J.E."/>
            <person name="Barry K."/>
            <person name="Grigoriev I.V."/>
            <person name="Crous P."/>
            <person name="Smith M.E."/>
        </authorList>
    </citation>
    <scope>NUCLEOTIDE SEQUENCE</scope>
    <source>
        <strain evidence="1">Benny 63K</strain>
    </source>
</reference>
<evidence type="ECO:0000313" key="1">
    <source>
        <dbReference type="EMBL" id="KAJ1887548.1"/>
    </source>
</evidence>
<dbReference type="EMBL" id="JANBPG010001969">
    <property type="protein sequence ID" value="KAJ1887548.1"/>
    <property type="molecule type" value="Genomic_DNA"/>
</dbReference>
<keyword evidence="1" id="KW-0687">Ribonucleoprotein</keyword>
<sequence>MSSARSEQETIAYAKRKRQEERDHQPTANAQSGAQMLQQGLDPRTQFSQTINLDLIKETLDHTQEKDLTSDTLETRRRAMAEFDRKRIARNIAVPTSDSAVRADLRKHGEPICLFGEDAADRRNRLRYVLSRITDGKEMQQQMDVDEDDDSASDSEEDGEFYTEGSEELKAARMEVAVKSLDRARDRLERQRAQAAEDLAAVKQRRLALIQRLSTFALCGSQVGDARPVSRAIFAHDAHHLLTASWSGSIKLWDVPGCQVQRTYRGHTDRVSGLSVRPQQGGGTLGFASGCADGLVLLWEVERELPVGRLEGHQGRVVHVDHHADGRLLGSASYDGSWRLWDLETQKELLLQEGHAREVFALRFQPDTAALVATAGLDGIGRVWDLRSGRSIMALEGHAREIYGLDWSPNAFQVATGAADNTVRIHDLRKMACVYQIPAHKSMVTDLRFSHSVAGAEGGHFLVSASNDGLVNVWSTGDWKLQKALPGHVGKVLGVDVAPDASCIVSAGYDRTFKLWGPDDFL</sequence>
<protein>
    <submittedName>
        <fullName evidence="1">U4/U6 small nuclear ribonucleoprotein Prp4</fullName>
    </submittedName>
</protein>
<evidence type="ECO:0000313" key="2">
    <source>
        <dbReference type="Proteomes" id="UP001150581"/>
    </source>
</evidence>
<dbReference type="Proteomes" id="UP001150581">
    <property type="component" value="Unassembled WGS sequence"/>
</dbReference>
<organism evidence="1 2">
    <name type="scientific">Kickxella alabastrina</name>
    <dbReference type="NCBI Taxonomy" id="61397"/>
    <lineage>
        <taxon>Eukaryota</taxon>
        <taxon>Fungi</taxon>
        <taxon>Fungi incertae sedis</taxon>
        <taxon>Zoopagomycota</taxon>
        <taxon>Kickxellomycotina</taxon>
        <taxon>Kickxellomycetes</taxon>
        <taxon>Kickxellales</taxon>
        <taxon>Kickxellaceae</taxon>
        <taxon>Kickxella</taxon>
    </lineage>
</organism>
<gene>
    <name evidence="1" type="primary">PRPF4_2</name>
    <name evidence="1" type="ORF">LPJ66_009059</name>
</gene>
<name>A0ACC1I6U3_9FUNG</name>
<keyword evidence="2" id="KW-1185">Reference proteome</keyword>
<proteinExistence type="predicted"/>
<comment type="caution">
    <text evidence="1">The sequence shown here is derived from an EMBL/GenBank/DDBJ whole genome shotgun (WGS) entry which is preliminary data.</text>
</comment>